<dbReference type="GO" id="GO:0030833">
    <property type="term" value="P:regulation of actin filament polymerization"/>
    <property type="evidence" value="ECO:0007669"/>
    <property type="project" value="TreeGrafter"/>
</dbReference>
<dbReference type="PANTHER" id="PTHR13936:SF17">
    <property type="entry name" value="PROFILIN"/>
    <property type="match status" value="1"/>
</dbReference>
<proteinExistence type="evidence at transcript level"/>
<dbReference type="SUPFAM" id="SSF55770">
    <property type="entry name" value="Profilin (actin-binding protein)"/>
    <property type="match status" value="1"/>
</dbReference>
<dbReference type="InterPro" id="IPR036140">
    <property type="entry name" value="PFN_sf"/>
</dbReference>
<evidence type="ECO:0000256" key="1">
    <source>
        <dbReference type="ARBA" id="ARBA00010058"/>
    </source>
</evidence>
<evidence type="ECO:0000256" key="2">
    <source>
        <dbReference type="RuleBase" id="RU003909"/>
    </source>
</evidence>
<protein>
    <recommendedName>
        <fullName evidence="2">Profilin</fullName>
    </recommendedName>
</protein>
<dbReference type="InterPro" id="IPR048278">
    <property type="entry name" value="PFN"/>
</dbReference>
<dbReference type="GO" id="GO:0032233">
    <property type="term" value="P:positive regulation of actin filament bundle assembly"/>
    <property type="evidence" value="ECO:0007669"/>
    <property type="project" value="TreeGrafter"/>
</dbReference>
<dbReference type="GO" id="GO:0005737">
    <property type="term" value="C:cytoplasm"/>
    <property type="evidence" value="ECO:0007669"/>
    <property type="project" value="TreeGrafter"/>
</dbReference>
<dbReference type="Gene3D" id="3.30.450.30">
    <property type="entry name" value="Dynein light chain 2a, cytoplasmic"/>
    <property type="match status" value="1"/>
</dbReference>
<dbReference type="GO" id="GO:0003779">
    <property type="term" value="F:actin binding"/>
    <property type="evidence" value="ECO:0007669"/>
    <property type="project" value="UniProtKB-KW"/>
</dbReference>
<dbReference type="SMART" id="SM00392">
    <property type="entry name" value="PROF"/>
    <property type="match status" value="1"/>
</dbReference>
<accession>K4G068</accession>
<sequence length="159" mass="17349">MSWGCWIENFKAMPFVQDAAICGYSGVRNCGHTPQHAAQTQPSVWTSFPNGPLSKITPEQLSHLTRIHEREKILTEGVTVGDFKARVLRDDFVLTEADSSITTVDLKTKALEGSDKSYNIGVAATDKVLVIVLGQEGSQGPRVTIAAMEKAKELRNSGF</sequence>
<evidence type="ECO:0000313" key="3">
    <source>
        <dbReference type="EMBL" id="AFK10741.1"/>
    </source>
</evidence>
<reference evidence="3" key="1">
    <citation type="journal article" date="2012" name="PLoS ONE">
        <title>Sequencing and Analysis of Full-Length cDNAs, 5'-ESTs and 3'-ESTs from a Cartilaginous Fish, the Elephant Shark (Callorhinchus milii).</title>
        <authorList>
            <person name="Tan Y.Y."/>
            <person name="Kodzius R."/>
            <person name="Tay B.H."/>
            <person name="Tay A."/>
            <person name="Brenner S."/>
            <person name="Venkatesh B."/>
        </authorList>
    </citation>
    <scope>NUCLEOTIDE SEQUENCE</scope>
    <source>
        <tissue evidence="3">Gills</tissue>
    </source>
</reference>
<dbReference type="AlphaFoldDB" id="K4G068"/>
<dbReference type="Pfam" id="PF00235">
    <property type="entry name" value="Profilin"/>
    <property type="match status" value="1"/>
</dbReference>
<organism evidence="3">
    <name type="scientific">Callorhinchus milii</name>
    <name type="common">Ghost shark</name>
    <dbReference type="NCBI Taxonomy" id="7868"/>
    <lineage>
        <taxon>Eukaryota</taxon>
        <taxon>Metazoa</taxon>
        <taxon>Chordata</taxon>
        <taxon>Craniata</taxon>
        <taxon>Vertebrata</taxon>
        <taxon>Chondrichthyes</taxon>
        <taxon>Holocephali</taxon>
        <taxon>Chimaeriformes</taxon>
        <taxon>Callorhinchidae</taxon>
        <taxon>Callorhinchus</taxon>
    </lineage>
</organism>
<comment type="similarity">
    <text evidence="1 2">Belongs to the profilin family.</text>
</comment>
<dbReference type="PANTHER" id="PTHR13936">
    <property type="entry name" value="PROFILIN"/>
    <property type="match status" value="1"/>
</dbReference>
<name>K4G068_CALMI</name>
<keyword evidence="2" id="KW-0009">Actin-binding</keyword>
<dbReference type="EMBL" id="JX052513">
    <property type="protein sequence ID" value="AFK10741.1"/>
    <property type="molecule type" value="mRNA"/>
</dbReference>
<dbReference type="InterPro" id="IPR005455">
    <property type="entry name" value="PFN_euk"/>
</dbReference>